<reference evidence="1" key="2">
    <citation type="submission" date="2021-08" db="EMBL/GenBank/DDBJ databases">
        <authorList>
            <person name="Tani A."/>
            <person name="Ola A."/>
            <person name="Ogura Y."/>
            <person name="Katsura K."/>
            <person name="Hayashi T."/>
        </authorList>
    </citation>
    <scope>NUCLEOTIDE SEQUENCE</scope>
    <source>
        <strain evidence="1">DSM 17168</strain>
    </source>
</reference>
<dbReference type="InterPro" id="IPR036188">
    <property type="entry name" value="FAD/NAD-bd_sf"/>
</dbReference>
<organism evidence="1 2">
    <name type="scientific">Methylobacterium isbiliense</name>
    <dbReference type="NCBI Taxonomy" id="315478"/>
    <lineage>
        <taxon>Bacteria</taxon>
        <taxon>Pseudomonadati</taxon>
        <taxon>Pseudomonadota</taxon>
        <taxon>Alphaproteobacteria</taxon>
        <taxon>Hyphomicrobiales</taxon>
        <taxon>Methylobacteriaceae</taxon>
        <taxon>Methylobacterium</taxon>
    </lineage>
</organism>
<dbReference type="Pfam" id="PF12831">
    <property type="entry name" value="FAD_oxidored"/>
    <property type="match status" value="1"/>
</dbReference>
<sequence>MPRPLSSAVVLGASMSGLLAARVLSRHARRVTLVERDRLCGEAAARKGVPQGGHAHGLLANGYRIIEGYFPGTMDELEALGATRGDMVGDFLWFQYGRWKLRHRSGLRGIIMSRPCLEAAVRRRVLALPNLDVVAADGLAPVLDEARREVVGLRIRRPGAAPEMLGADLVVDASGRGSQTPAWLEANGFGRPDEDAVRVDVGYATRLFARRRGDLYDSFGAIVAGAPPTDKRYGCAMAIEGDRWMVTLSGIAGDHPPANVTGWTDFARSLAVPALHDLVAGAEPLSGIETYRFPANRRRRYDRMRRFPGGFLVVGDAVCSFNPIYGQGMTVAASEAEVLDAALAQGLGGLHERFSASARRIVDIPWAIATGEDLRYPEVAGRRPPGAGLMGRYLERVHARAAADPMVCRRFFDVVNLLAPPAALLAPAIAWRVLAHRAPAGLGSPQPDAAATSAAA</sequence>
<dbReference type="Gene3D" id="3.50.50.60">
    <property type="entry name" value="FAD/NAD(P)-binding domain"/>
    <property type="match status" value="1"/>
</dbReference>
<dbReference type="PRINTS" id="PR00420">
    <property type="entry name" value="RNGMNOXGNASE"/>
</dbReference>
<comment type="caution">
    <text evidence="1">The sequence shown here is derived from an EMBL/GenBank/DDBJ whole genome shotgun (WGS) entry which is preliminary data.</text>
</comment>
<proteinExistence type="predicted"/>
<reference evidence="1" key="1">
    <citation type="journal article" date="2021" name="Front. Microbiol.">
        <title>Comprehensive Comparative Genomics and Phenotyping of Methylobacterium Species.</title>
        <authorList>
            <person name="Alessa O."/>
            <person name="Ogura Y."/>
            <person name="Fujitani Y."/>
            <person name="Takami H."/>
            <person name="Hayashi T."/>
            <person name="Sahin N."/>
            <person name="Tani A."/>
        </authorList>
    </citation>
    <scope>NUCLEOTIDE SEQUENCE</scope>
    <source>
        <strain evidence="1">DSM 17168</strain>
    </source>
</reference>
<protein>
    <submittedName>
        <fullName evidence="1">Epoxidase LasC</fullName>
    </submittedName>
</protein>
<dbReference type="SUPFAM" id="SSF51905">
    <property type="entry name" value="FAD/NAD(P)-binding domain"/>
    <property type="match status" value="1"/>
</dbReference>
<evidence type="ECO:0000313" key="1">
    <source>
        <dbReference type="EMBL" id="GJD99528.1"/>
    </source>
</evidence>
<dbReference type="EMBL" id="BPQQ01000016">
    <property type="protein sequence ID" value="GJD99528.1"/>
    <property type="molecule type" value="Genomic_DNA"/>
</dbReference>
<dbReference type="Proteomes" id="UP001055153">
    <property type="component" value="Unassembled WGS sequence"/>
</dbReference>
<dbReference type="RefSeq" id="WP_238234411.1">
    <property type="nucleotide sequence ID" value="NZ_BPQQ01000016.1"/>
</dbReference>
<accession>A0ABQ4SCH6</accession>
<gene>
    <name evidence="1" type="ORF">GMJLKIPL_1446</name>
</gene>
<evidence type="ECO:0000313" key="2">
    <source>
        <dbReference type="Proteomes" id="UP001055153"/>
    </source>
</evidence>
<name>A0ABQ4SCH6_9HYPH</name>
<dbReference type="PANTHER" id="PTHR43422:SF3">
    <property type="entry name" value="THIAMINE THIAZOLE SYNTHASE"/>
    <property type="match status" value="1"/>
</dbReference>
<keyword evidence="2" id="KW-1185">Reference proteome</keyword>
<dbReference type="PANTHER" id="PTHR43422">
    <property type="entry name" value="THIAMINE THIAZOLE SYNTHASE"/>
    <property type="match status" value="1"/>
</dbReference>